<comment type="similarity">
    <text evidence="2 6">Belongs to the group II decarboxylase family.</text>
</comment>
<evidence type="ECO:0000256" key="2">
    <source>
        <dbReference type="ARBA" id="ARBA00009533"/>
    </source>
</evidence>
<dbReference type="Gene3D" id="3.90.1150.10">
    <property type="entry name" value="Aspartate Aminotransferase, domain 1"/>
    <property type="match status" value="1"/>
</dbReference>
<dbReference type="GO" id="GO:0005737">
    <property type="term" value="C:cytoplasm"/>
    <property type="evidence" value="ECO:0007669"/>
    <property type="project" value="TreeGrafter"/>
</dbReference>
<dbReference type="GO" id="GO:0019752">
    <property type="term" value="P:carboxylic acid metabolic process"/>
    <property type="evidence" value="ECO:0007669"/>
    <property type="project" value="InterPro"/>
</dbReference>
<protein>
    <submittedName>
        <fullName evidence="8">PLP-dependent transferase</fullName>
    </submittedName>
</protein>
<evidence type="ECO:0000256" key="5">
    <source>
        <dbReference type="PIRSR" id="PIRSR602129-50"/>
    </source>
</evidence>
<dbReference type="Pfam" id="PF00282">
    <property type="entry name" value="Pyridoxal_deC"/>
    <property type="match status" value="1"/>
</dbReference>
<feature type="modified residue" description="N6-(pyridoxal phosphate)lysine" evidence="5">
    <location>
        <position position="298"/>
    </location>
</feature>
<keyword evidence="7" id="KW-1185">Reference proteome</keyword>
<dbReference type="Proteomes" id="UP000504637">
    <property type="component" value="Unplaced"/>
</dbReference>
<gene>
    <name evidence="8" type="ORF">K489DRAFT_407693</name>
</gene>
<dbReference type="InterPro" id="IPR010977">
    <property type="entry name" value="Aromatic_deC"/>
</dbReference>
<organism evidence="8">
    <name type="scientific">Dissoconium aciculare CBS 342.82</name>
    <dbReference type="NCBI Taxonomy" id="1314786"/>
    <lineage>
        <taxon>Eukaryota</taxon>
        <taxon>Fungi</taxon>
        <taxon>Dikarya</taxon>
        <taxon>Ascomycota</taxon>
        <taxon>Pezizomycotina</taxon>
        <taxon>Dothideomycetes</taxon>
        <taxon>Dothideomycetidae</taxon>
        <taxon>Mycosphaerellales</taxon>
        <taxon>Dissoconiaceae</taxon>
        <taxon>Dissoconium</taxon>
    </lineage>
</organism>
<keyword evidence="4 6" id="KW-0456">Lyase</keyword>
<dbReference type="InterPro" id="IPR015422">
    <property type="entry name" value="PyrdxlP-dep_Trfase_small"/>
</dbReference>
<evidence type="ECO:0000313" key="8">
    <source>
        <dbReference type="RefSeq" id="XP_033462014.1"/>
    </source>
</evidence>
<name>A0A6J3MAT9_9PEZI</name>
<dbReference type="GO" id="GO:0030170">
    <property type="term" value="F:pyridoxal phosphate binding"/>
    <property type="evidence" value="ECO:0007669"/>
    <property type="project" value="InterPro"/>
</dbReference>
<dbReference type="PANTHER" id="PTHR11999:SF165">
    <property type="entry name" value="DECARBOXYLASE, PUTATIVE (AFU_ORTHOLOGUE AFUA_2G04980)-RELATED"/>
    <property type="match status" value="1"/>
</dbReference>
<dbReference type="OrthoDB" id="2161780at2759"/>
<accession>A0A6J3MAT9</accession>
<reference evidence="8" key="2">
    <citation type="submission" date="2020-04" db="EMBL/GenBank/DDBJ databases">
        <authorList>
            <consortium name="NCBI Genome Project"/>
        </authorList>
    </citation>
    <scope>NUCLEOTIDE SEQUENCE</scope>
    <source>
        <strain evidence="8">CBS 342.82</strain>
    </source>
</reference>
<evidence type="ECO:0000256" key="6">
    <source>
        <dbReference type="RuleBase" id="RU000382"/>
    </source>
</evidence>
<reference evidence="8" key="1">
    <citation type="submission" date="2020-01" db="EMBL/GenBank/DDBJ databases">
        <authorList>
            <consortium name="DOE Joint Genome Institute"/>
            <person name="Haridas S."/>
            <person name="Albert R."/>
            <person name="Binder M."/>
            <person name="Bloem J."/>
            <person name="Labutti K."/>
            <person name="Salamov A."/>
            <person name="Andreopoulos B."/>
            <person name="Baker S.E."/>
            <person name="Barry K."/>
            <person name="Bills G."/>
            <person name="Bluhm B.H."/>
            <person name="Cannon C."/>
            <person name="Castanera R."/>
            <person name="Culley D.E."/>
            <person name="Daum C."/>
            <person name="Ezra D."/>
            <person name="Gonzalez J.B."/>
            <person name="Henrissat B."/>
            <person name="Kuo A."/>
            <person name="Liang C."/>
            <person name="Lipzen A."/>
            <person name="Lutzoni F."/>
            <person name="Magnuson J."/>
            <person name="Mondo S."/>
            <person name="Nolan M."/>
            <person name="Ohm R."/>
            <person name="Pangilinan J."/>
            <person name="Park H.-J."/>
            <person name="Ramirez L."/>
            <person name="Alfaro M."/>
            <person name="Sun H."/>
            <person name="Tritt A."/>
            <person name="Yoshinaga Y."/>
            <person name="Zwiers L.-H."/>
            <person name="Turgeon B.G."/>
            <person name="Goodwin S.B."/>
            <person name="Spatafora J.W."/>
            <person name="Crous P.W."/>
            <person name="Grigoriev I.V."/>
        </authorList>
    </citation>
    <scope>NUCLEOTIDE SEQUENCE</scope>
    <source>
        <strain evidence="8">CBS 342.82</strain>
    </source>
</reference>
<dbReference type="InterPro" id="IPR015421">
    <property type="entry name" value="PyrdxlP-dep_Trfase_major"/>
</dbReference>
<keyword evidence="8" id="KW-0808">Transferase</keyword>
<dbReference type="GeneID" id="54365196"/>
<proteinExistence type="inferred from homology"/>
<comment type="cofactor">
    <cofactor evidence="1 5 6">
        <name>pyridoxal 5'-phosphate</name>
        <dbReference type="ChEBI" id="CHEBI:597326"/>
    </cofactor>
</comment>
<dbReference type="Gene3D" id="3.40.640.10">
    <property type="entry name" value="Type I PLP-dependent aspartate aminotransferase-like (Major domain)"/>
    <property type="match status" value="1"/>
</dbReference>
<keyword evidence="3 5" id="KW-0663">Pyridoxal phosphate</keyword>
<evidence type="ECO:0000256" key="1">
    <source>
        <dbReference type="ARBA" id="ARBA00001933"/>
    </source>
</evidence>
<dbReference type="RefSeq" id="XP_033462014.1">
    <property type="nucleotide sequence ID" value="XM_033607396.1"/>
</dbReference>
<dbReference type="GO" id="GO:0016740">
    <property type="term" value="F:transferase activity"/>
    <property type="evidence" value="ECO:0007669"/>
    <property type="project" value="UniProtKB-KW"/>
</dbReference>
<dbReference type="InterPro" id="IPR015424">
    <property type="entry name" value="PyrdxlP-dep_Trfase"/>
</dbReference>
<evidence type="ECO:0000313" key="7">
    <source>
        <dbReference type="Proteomes" id="UP000504637"/>
    </source>
</evidence>
<dbReference type="AlphaFoldDB" id="A0A6J3MAT9"/>
<sequence length="486" mass="53027">MALQYVSPPGEIIRHARSRLVSSLPHAGLGDAAVREHLEVDVLPALSSSSRSANYYGFVTGGSTVAASLADKFVTDYDQNVQVHLPHETIATDVEDSALRMICDLARLPEVKWTHRTFTTGATASNVLGLACGREFVIREAAKRQRSIKTVAEHGLIDAMQAAQITTVQILTTVPHSSLRKAAAIVGLGRSSVKDVGRSDAPHRFDMAALSAALSQPGHASIVAISCAEVNTGAFATIGRDLETIRRMCDTHGAWIHVDAAFGLQARIISEHDKAFDLITEGVRDLELADSITGDAHKLLNVPYDCGIFLSRHLEVGVEVFQNPNAAYLNAGSTTRTADERTIPSPLNIGIENSRRFRALPVYSTLVAYGEQGYRELLERQIKLARAIASFILSEPRLQLLPRGGLSREDRDPIEHVYIVALFRAQDDALNANLVRNINATRKIYVSGTSWDGKPAARFAISNWQVDIERDMGLIRKVLLDVLQSS</sequence>
<evidence type="ECO:0000256" key="3">
    <source>
        <dbReference type="ARBA" id="ARBA00022898"/>
    </source>
</evidence>
<evidence type="ECO:0000256" key="4">
    <source>
        <dbReference type="ARBA" id="ARBA00023239"/>
    </source>
</evidence>
<dbReference type="GO" id="GO:0016831">
    <property type="term" value="F:carboxy-lyase activity"/>
    <property type="evidence" value="ECO:0007669"/>
    <property type="project" value="TreeGrafter"/>
</dbReference>
<dbReference type="PANTHER" id="PTHR11999">
    <property type="entry name" value="GROUP II PYRIDOXAL-5-PHOSPHATE DECARBOXYLASE"/>
    <property type="match status" value="1"/>
</dbReference>
<dbReference type="InterPro" id="IPR002129">
    <property type="entry name" value="PyrdxlP-dep_de-COase"/>
</dbReference>
<reference evidence="8" key="3">
    <citation type="submission" date="2025-08" db="UniProtKB">
        <authorList>
            <consortium name="RefSeq"/>
        </authorList>
    </citation>
    <scope>IDENTIFICATION</scope>
    <source>
        <strain evidence="8">CBS 342.82</strain>
    </source>
</reference>
<dbReference type="SUPFAM" id="SSF53383">
    <property type="entry name" value="PLP-dependent transferases"/>
    <property type="match status" value="1"/>
</dbReference>